<evidence type="ECO:0000313" key="2">
    <source>
        <dbReference type="Proteomes" id="UP000003828"/>
    </source>
</evidence>
<dbReference type="InterPro" id="IPR029062">
    <property type="entry name" value="Class_I_gatase-like"/>
</dbReference>
<dbReference type="EMBL" id="BAEG01000037">
    <property type="protein sequence ID" value="GAB13287.1"/>
    <property type="molecule type" value="Genomic_DNA"/>
</dbReference>
<dbReference type="OrthoDB" id="9813383at2"/>
<evidence type="ECO:0000313" key="1">
    <source>
        <dbReference type="EMBL" id="GAB13287.1"/>
    </source>
</evidence>
<dbReference type="Proteomes" id="UP000003828">
    <property type="component" value="Unassembled WGS sequence"/>
</dbReference>
<dbReference type="STRING" id="1077972.ARGLB_037_01380"/>
<name>H0QK47_ARTG1</name>
<dbReference type="PANTHER" id="PTHR43235">
    <property type="entry name" value="GLUTAMINE AMIDOTRANSFERASE PB2B2.05-RELATED"/>
    <property type="match status" value="1"/>
</dbReference>
<keyword evidence="2" id="KW-1185">Reference proteome</keyword>
<dbReference type="PANTHER" id="PTHR43235:SF1">
    <property type="entry name" value="GLUTAMINE AMIDOTRANSFERASE PB2B2.05-RELATED"/>
    <property type="match status" value="1"/>
</dbReference>
<dbReference type="GO" id="GO:0016811">
    <property type="term" value="F:hydrolase activity, acting on carbon-nitrogen (but not peptide) bonds, in linear amides"/>
    <property type="evidence" value="ECO:0007669"/>
    <property type="project" value="InterPro"/>
</dbReference>
<dbReference type="Gene3D" id="3.40.50.880">
    <property type="match status" value="1"/>
</dbReference>
<sequence length="182" mass="19205">MDPAAYGERNEGLSRRTDPEADAFELALATAARSLEIPTLAICRGMQIVNVALGGTLRQDIPATGVAHQDADPGAAGLPVTYHRVSIPDPSCLLSGLYGPEATVNSIHHQSLARVAEELTVVAMAEDGVVEGVESSGGEWPLIGVQWHPEKATDGAPLFRWLVDSATLFRKQNAALLESSAP</sequence>
<dbReference type="InterPro" id="IPR044668">
    <property type="entry name" value="PuuD-like"/>
</dbReference>
<protein>
    <submittedName>
        <fullName evidence="1">Peptidase C26 family protein</fullName>
    </submittedName>
</protein>
<dbReference type="PROSITE" id="PS51273">
    <property type="entry name" value="GATASE_TYPE_1"/>
    <property type="match status" value="1"/>
</dbReference>
<dbReference type="AlphaFoldDB" id="H0QK47"/>
<dbReference type="GO" id="GO:0005829">
    <property type="term" value="C:cytosol"/>
    <property type="evidence" value="ECO:0007669"/>
    <property type="project" value="TreeGrafter"/>
</dbReference>
<proteinExistence type="predicted"/>
<comment type="caution">
    <text evidence="1">The sequence shown here is derived from an EMBL/GenBank/DDBJ whole genome shotgun (WGS) entry which is preliminary data.</text>
</comment>
<gene>
    <name evidence="1" type="ORF">ARGLB_037_01380</name>
</gene>
<dbReference type="InterPro" id="IPR011697">
    <property type="entry name" value="Peptidase_C26"/>
</dbReference>
<accession>H0QK47</accession>
<dbReference type="Pfam" id="PF07722">
    <property type="entry name" value="Peptidase_C26"/>
    <property type="match status" value="1"/>
</dbReference>
<dbReference type="SUPFAM" id="SSF52317">
    <property type="entry name" value="Class I glutamine amidotransferase-like"/>
    <property type="match status" value="1"/>
</dbReference>
<reference evidence="1 2" key="1">
    <citation type="submission" date="2011-12" db="EMBL/GenBank/DDBJ databases">
        <title>Whole genome shotgun sequence of Arthrobacter globiformis NBRC 12137.</title>
        <authorList>
            <person name="Miyazawa S."/>
            <person name="Hosoyama A."/>
            <person name="Tsuchikane K."/>
            <person name="Katsumata H."/>
            <person name="Yamazaki S."/>
            <person name="Fujita N."/>
        </authorList>
    </citation>
    <scope>NUCLEOTIDE SEQUENCE [LARGE SCALE GENOMIC DNA]</scope>
    <source>
        <strain evidence="1 2">NBRC 12137</strain>
    </source>
</reference>
<organism evidence="1 2">
    <name type="scientific">Arthrobacter globiformis (strain ATCC 8010 / DSM 20124 / JCM 1332 / NBRC 12137 / NCIMB 8907 / NRRL B-2979 / 168)</name>
    <dbReference type="NCBI Taxonomy" id="1077972"/>
    <lineage>
        <taxon>Bacteria</taxon>
        <taxon>Bacillati</taxon>
        <taxon>Actinomycetota</taxon>
        <taxon>Actinomycetes</taxon>
        <taxon>Micrococcales</taxon>
        <taxon>Micrococcaceae</taxon>
        <taxon>Arthrobacter</taxon>
    </lineage>
</organism>
<dbReference type="eggNOG" id="COG2071">
    <property type="taxonomic scope" value="Bacteria"/>
</dbReference>